<dbReference type="RefSeq" id="WP_268048321.1">
    <property type="nucleotide sequence ID" value="NZ_JAPQES010000001.1"/>
</dbReference>
<sequence length="250" mass="29237">MFDKLRKVKIIFCITVSFLLVTSIYLAKKTFYKNDMTLPCVSNIADKKTVYLTFDDGPIPVVTTQLLDVLKEYNVKATFFIVGKEIDGREEILNRIYKEGHGIGLHTYTHNFKKIYLSEDNFINEMLRTQNKIKEITGYTSNIIRFPGGSSGHLNQNMLENLHKNNLKVYDWNVNLEDGIKPNLSINKLVNNAKKYNENYSRIILLMHCNSNNKNTVKALPLIIDYYKNLGYEFKPILEDTNEYYYRFKK</sequence>
<feature type="domain" description="NodB homology" evidence="1">
    <location>
        <begin position="48"/>
        <end position="235"/>
    </location>
</feature>
<dbReference type="PANTHER" id="PTHR10587">
    <property type="entry name" value="GLYCOSYL TRANSFERASE-RELATED"/>
    <property type="match status" value="1"/>
</dbReference>
<reference evidence="2" key="1">
    <citation type="submission" date="2022-12" db="EMBL/GenBank/DDBJ databases">
        <authorList>
            <person name="Wang J."/>
        </authorList>
    </citation>
    <scope>NUCLEOTIDE SEQUENCE</scope>
    <source>
        <strain evidence="2">HY-42-06</strain>
    </source>
</reference>
<evidence type="ECO:0000313" key="2">
    <source>
        <dbReference type="EMBL" id="MCY6369907.1"/>
    </source>
</evidence>
<keyword evidence="3" id="KW-1185">Reference proteome</keyword>
<evidence type="ECO:0000259" key="1">
    <source>
        <dbReference type="PROSITE" id="PS51677"/>
    </source>
</evidence>
<dbReference type="PANTHER" id="PTHR10587:SF125">
    <property type="entry name" value="POLYSACCHARIDE DEACETYLASE YHEN-RELATED"/>
    <property type="match status" value="1"/>
</dbReference>
<name>A0ABT4CLI1_9CLOT</name>
<dbReference type="InterPro" id="IPR050248">
    <property type="entry name" value="Polysacc_deacetylase_ArnD"/>
</dbReference>
<protein>
    <submittedName>
        <fullName evidence="2">Polysaccharide deacetylase</fullName>
    </submittedName>
</protein>
<dbReference type="InterPro" id="IPR002509">
    <property type="entry name" value="NODB_dom"/>
</dbReference>
<dbReference type="CDD" id="cd10944">
    <property type="entry name" value="CE4_SmPgdA_like"/>
    <property type="match status" value="1"/>
</dbReference>
<gene>
    <name evidence="2" type="ORF">OXH55_04615</name>
</gene>
<dbReference type="Pfam" id="PF01522">
    <property type="entry name" value="Polysacc_deac_1"/>
    <property type="match status" value="1"/>
</dbReference>
<evidence type="ECO:0000313" key="3">
    <source>
        <dbReference type="Proteomes" id="UP001079657"/>
    </source>
</evidence>
<dbReference type="EMBL" id="JAPQES010000001">
    <property type="protein sequence ID" value="MCY6369907.1"/>
    <property type="molecule type" value="Genomic_DNA"/>
</dbReference>
<dbReference type="Gene3D" id="3.20.20.370">
    <property type="entry name" value="Glycoside hydrolase/deacetylase"/>
    <property type="match status" value="1"/>
</dbReference>
<proteinExistence type="predicted"/>
<organism evidence="2 3">
    <name type="scientific">Clostridium ganghwense</name>
    <dbReference type="NCBI Taxonomy" id="312089"/>
    <lineage>
        <taxon>Bacteria</taxon>
        <taxon>Bacillati</taxon>
        <taxon>Bacillota</taxon>
        <taxon>Clostridia</taxon>
        <taxon>Eubacteriales</taxon>
        <taxon>Clostridiaceae</taxon>
        <taxon>Clostridium</taxon>
    </lineage>
</organism>
<comment type="caution">
    <text evidence="2">The sequence shown here is derived from an EMBL/GenBank/DDBJ whole genome shotgun (WGS) entry which is preliminary data.</text>
</comment>
<dbReference type="Proteomes" id="UP001079657">
    <property type="component" value="Unassembled WGS sequence"/>
</dbReference>
<dbReference type="SUPFAM" id="SSF88713">
    <property type="entry name" value="Glycoside hydrolase/deacetylase"/>
    <property type="match status" value="1"/>
</dbReference>
<accession>A0ABT4CLI1</accession>
<dbReference type="InterPro" id="IPR011330">
    <property type="entry name" value="Glyco_hydro/deAcase_b/a-brl"/>
</dbReference>
<dbReference type="PROSITE" id="PS51677">
    <property type="entry name" value="NODB"/>
    <property type="match status" value="1"/>
</dbReference>